<evidence type="ECO:0000313" key="2">
    <source>
        <dbReference type="Proteomes" id="UP001162131"/>
    </source>
</evidence>
<gene>
    <name evidence="1" type="ORF">BSTOLATCC_MIC24174</name>
</gene>
<evidence type="ECO:0000313" key="1">
    <source>
        <dbReference type="EMBL" id="CAG9319623.1"/>
    </source>
</evidence>
<dbReference type="AlphaFoldDB" id="A0AAU9J7R5"/>
<organism evidence="1 2">
    <name type="scientific">Blepharisma stoltei</name>
    <dbReference type="NCBI Taxonomy" id="1481888"/>
    <lineage>
        <taxon>Eukaryota</taxon>
        <taxon>Sar</taxon>
        <taxon>Alveolata</taxon>
        <taxon>Ciliophora</taxon>
        <taxon>Postciliodesmatophora</taxon>
        <taxon>Heterotrichea</taxon>
        <taxon>Heterotrichida</taxon>
        <taxon>Blepharismidae</taxon>
        <taxon>Blepharisma</taxon>
    </lineage>
</organism>
<reference evidence="1" key="1">
    <citation type="submission" date="2021-09" db="EMBL/GenBank/DDBJ databases">
        <authorList>
            <consortium name="AG Swart"/>
            <person name="Singh M."/>
            <person name="Singh A."/>
            <person name="Seah K."/>
            <person name="Emmerich C."/>
        </authorList>
    </citation>
    <scope>NUCLEOTIDE SEQUENCE</scope>
    <source>
        <strain evidence="1">ATCC30299</strain>
    </source>
</reference>
<comment type="caution">
    <text evidence="1">The sequence shown here is derived from an EMBL/GenBank/DDBJ whole genome shotgun (WGS) entry which is preliminary data.</text>
</comment>
<dbReference type="Proteomes" id="UP001162131">
    <property type="component" value="Unassembled WGS sequence"/>
</dbReference>
<protein>
    <submittedName>
        <fullName evidence="1">Uncharacterized protein</fullName>
    </submittedName>
</protein>
<sequence length="109" mass="12546">MGCCESHNEIWEIEVKAYGSRIAENQNMHQEIVEEFSDISLDSIQDYHDYKSSFNTCNDFHSMKSSYPCTPVSTSSSFHRKEHELAFLITLPDLKKQIKDFSSAAEMSL</sequence>
<proteinExistence type="predicted"/>
<name>A0AAU9J7R5_9CILI</name>
<keyword evidence="2" id="KW-1185">Reference proteome</keyword>
<dbReference type="EMBL" id="CAJZBQ010000023">
    <property type="protein sequence ID" value="CAG9319623.1"/>
    <property type="molecule type" value="Genomic_DNA"/>
</dbReference>
<accession>A0AAU9J7R5</accession>